<name>A0ABW7IAN7_9RHOB</name>
<protein>
    <submittedName>
        <fullName evidence="3">NAD-dependent epimerase/dehydratase family protein</fullName>
    </submittedName>
</protein>
<proteinExistence type="predicted"/>
<dbReference type="InterPro" id="IPR036291">
    <property type="entry name" value="NAD(P)-bd_dom_sf"/>
</dbReference>
<dbReference type="Gene3D" id="3.40.50.720">
    <property type="entry name" value="NAD(P)-binding Rossmann-like Domain"/>
    <property type="match status" value="1"/>
</dbReference>
<dbReference type="SUPFAM" id="SSF51735">
    <property type="entry name" value="NAD(P)-binding Rossmann-fold domains"/>
    <property type="match status" value="1"/>
</dbReference>
<dbReference type="Pfam" id="PF01370">
    <property type="entry name" value="Epimerase"/>
    <property type="match status" value="1"/>
</dbReference>
<dbReference type="Proteomes" id="UP001607157">
    <property type="component" value="Unassembled WGS sequence"/>
</dbReference>
<organism evidence="3 4">
    <name type="scientific">Roseovarius aquimarinus</name>
    <dbReference type="NCBI Taxonomy" id="1229156"/>
    <lineage>
        <taxon>Bacteria</taxon>
        <taxon>Pseudomonadati</taxon>
        <taxon>Pseudomonadota</taxon>
        <taxon>Alphaproteobacteria</taxon>
        <taxon>Rhodobacterales</taxon>
        <taxon>Roseobacteraceae</taxon>
        <taxon>Roseovarius</taxon>
    </lineage>
</organism>
<sequence length="277" mass="28962">MRVLVIGGTGRVGRMLRRHWDAHPPRGITLIHQARRGGDVTWSAEDGPEALAALGRFDRLLVLAGVTPGPGADMAQNAAIARACHAAAARMGAAHMLFASSAAVYGAARAAPYSERDRPAPTCAYGRAKREAEKAVANGAPPVTALRIGNVLGADMLMLNARAASGAAPLLLDRFGDGRGPQRSYIGPQTLARVLETLLRQGPLLPAALNVGAPRPAAMRSLLEVSGTPFAMRPAPSDAAQTLTLDCSALAAIHAFQPEASDPAAMLGEWRRVRDPQ</sequence>
<evidence type="ECO:0000313" key="4">
    <source>
        <dbReference type="Proteomes" id="UP001607157"/>
    </source>
</evidence>
<keyword evidence="4" id="KW-1185">Reference proteome</keyword>
<evidence type="ECO:0000313" key="3">
    <source>
        <dbReference type="EMBL" id="MFH0255236.1"/>
    </source>
</evidence>
<dbReference type="InterPro" id="IPR001509">
    <property type="entry name" value="Epimerase_deHydtase"/>
</dbReference>
<dbReference type="PANTHER" id="PTHR43574">
    <property type="entry name" value="EPIMERASE-RELATED"/>
    <property type="match status" value="1"/>
</dbReference>
<comment type="caution">
    <text evidence="3">The sequence shown here is derived from an EMBL/GenBank/DDBJ whole genome shotgun (WGS) entry which is preliminary data.</text>
</comment>
<accession>A0ABW7IAN7</accession>
<evidence type="ECO:0000259" key="2">
    <source>
        <dbReference type="Pfam" id="PF01370"/>
    </source>
</evidence>
<keyword evidence="1" id="KW-0520">NAD</keyword>
<evidence type="ECO:0000256" key="1">
    <source>
        <dbReference type="ARBA" id="ARBA00023027"/>
    </source>
</evidence>
<dbReference type="RefSeq" id="WP_394624066.1">
    <property type="nucleotide sequence ID" value="NZ_JBIHMM010000005.1"/>
</dbReference>
<feature type="domain" description="NAD-dependent epimerase/dehydratase" evidence="2">
    <location>
        <begin position="3"/>
        <end position="179"/>
    </location>
</feature>
<gene>
    <name evidence="3" type="ORF">ACGRVM_15120</name>
</gene>
<dbReference type="EMBL" id="JBIHMM010000005">
    <property type="protein sequence ID" value="MFH0255236.1"/>
    <property type="molecule type" value="Genomic_DNA"/>
</dbReference>
<reference evidence="3 4" key="1">
    <citation type="submission" date="2024-10" db="EMBL/GenBank/DDBJ databases">
        <authorList>
            <person name="Yang X.-N."/>
        </authorList>
    </citation>
    <scope>NUCLEOTIDE SEQUENCE [LARGE SCALE GENOMIC DNA]</scope>
    <source>
        <strain evidence="3 4">CAU 1059</strain>
    </source>
</reference>